<dbReference type="InterPro" id="IPR003594">
    <property type="entry name" value="HATPase_dom"/>
</dbReference>
<dbReference type="Proteomes" id="UP001235343">
    <property type="component" value="Unassembled WGS sequence"/>
</dbReference>
<feature type="transmembrane region" description="Helical" evidence="6">
    <location>
        <begin position="9"/>
        <end position="27"/>
    </location>
</feature>
<dbReference type="InterPro" id="IPR005467">
    <property type="entry name" value="His_kinase_dom"/>
</dbReference>
<feature type="transmembrane region" description="Helical" evidence="6">
    <location>
        <begin position="174"/>
        <end position="195"/>
    </location>
</feature>
<feature type="transmembrane region" description="Helical" evidence="6">
    <location>
        <begin position="271"/>
        <end position="291"/>
    </location>
</feature>
<dbReference type="PROSITE" id="PS50109">
    <property type="entry name" value="HIS_KIN"/>
    <property type="match status" value="1"/>
</dbReference>
<keyword evidence="6" id="KW-1133">Transmembrane helix</keyword>
<dbReference type="Pfam" id="PF02518">
    <property type="entry name" value="HATPase_c"/>
    <property type="match status" value="1"/>
</dbReference>
<feature type="transmembrane region" description="Helical" evidence="6">
    <location>
        <begin position="361"/>
        <end position="381"/>
    </location>
</feature>
<keyword evidence="2" id="KW-0547">Nucleotide-binding</keyword>
<gene>
    <name evidence="8" type="ORF">QQS35_00285</name>
</gene>
<feature type="transmembrane region" description="Helical" evidence="6">
    <location>
        <begin position="334"/>
        <end position="355"/>
    </location>
</feature>
<feature type="transmembrane region" description="Helical" evidence="6">
    <location>
        <begin position="146"/>
        <end position="168"/>
    </location>
</feature>
<evidence type="ECO:0000256" key="2">
    <source>
        <dbReference type="ARBA" id="ARBA00022741"/>
    </source>
</evidence>
<keyword evidence="6" id="KW-0472">Membrane</keyword>
<evidence type="ECO:0000313" key="8">
    <source>
        <dbReference type="EMBL" id="MDL4838911.1"/>
    </source>
</evidence>
<evidence type="ECO:0000256" key="3">
    <source>
        <dbReference type="ARBA" id="ARBA00022777"/>
    </source>
</evidence>
<dbReference type="SUPFAM" id="SSF55874">
    <property type="entry name" value="ATPase domain of HSP90 chaperone/DNA topoisomerase II/histidine kinase"/>
    <property type="match status" value="1"/>
</dbReference>
<dbReference type="InterPro" id="IPR036890">
    <property type="entry name" value="HATPase_C_sf"/>
</dbReference>
<keyword evidence="4" id="KW-0067">ATP-binding</keyword>
<feature type="transmembrane region" description="Helical" evidence="6">
    <location>
        <begin position="207"/>
        <end position="228"/>
    </location>
</feature>
<dbReference type="PANTHER" id="PTHR24421:SF60">
    <property type="entry name" value="SENSOR HISTIDINE KINASE COMP"/>
    <property type="match status" value="1"/>
</dbReference>
<dbReference type="CDD" id="cd16917">
    <property type="entry name" value="HATPase_UhpB-NarQ-NarX-like"/>
    <property type="match status" value="1"/>
</dbReference>
<feature type="transmembrane region" description="Helical" evidence="6">
    <location>
        <begin position="112"/>
        <end position="134"/>
    </location>
</feature>
<dbReference type="EMBL" id="JASTZU010000001">
    <property type="protein sequence ID" value="MDL4838911.1"/>
    <property type="molecule type" value="Genomic_DNA"/>
</dbReference>
<evidence type="ECO:0000256" key="6">
    <source>
        <dbReference type="SAM" id="Phobius"/>
    </source>
</evidence>
<dbReference type="RefSeq" id="WP_285929675.1">
    <property type="nucleotide sequence ID" value="NZ_JASTZU010000001.1"/>
</dbReference>
<keyword evidence="3" id="KW-0418">Kinase</keyword>
<keyword evidence="1" id="KW-0808">Transferase</keyword>
<dbReference type="PANTHER" id="PTHR24421">
    <property type="entry name" value="NITRATE/NITRITE SENSOR PROTEIN NARX-RELATED"/>
    <property type="match status" value="1"/>
</dbReference>
<dbReference type="Gene3D" id="3.30.565.10">
    <property type="entry name" value="Histidine kinase-like ATPase, C-terminal domain"/>
    <property type="match status" value="1"/>
</dbReference>
<organism evidence="8 9">
    <name type="scientific">Aquibacillus rhizosphaerae</name>
    <dbReference type="NCBI Taxonomy" id="3051431"/>
    <lineage>
        <taxon>Bacteria</taxon>
        <taxon>Bacillati</taxon>
        <taxon>Bacillota</taxon>
        <taxon>Bacilli</taxon>
        <taxon>Bacillales</taxon>
        <taxon>Bacillaceae</taxon>
        <taxon>Aquibacillus</taxon>
    </lineage>
</organism>
<keyword evidence="5" id="KW-0902">Two-component regulatory system</keyword>
<evidence type="ECO:0000313" key="9">
    <source>
        <dbReference type="Proteomes" id="UP001235343"/>
    </source>
</evidence>
<evidence type="ECO:0000256" key="4">
    <source>
        <dbReference type="ARBA" id="ARBA00022840"/>
    </source>
</evidence>
<feature type="transmembrane region" description="Helical" evidence="6">
    <location>
        <begin position="234"/>
        <end position="259"/>
    </location>
</feature>
<keyword evidence="9" id="KW-1185">Reference proteome</keyword>
<comment type="caution">
    <text evidence="8">The sequence shown here is derived from an EMBL/GenBank/DDBJ whole genome shotgun (WGS) entry which is preliminary data.</text>
</comment>
<name>A0ABT7L2T1_9BACI</name>
<proteinExistence type="predicted"/>
<keyword evidence="6" id="KW-0812">Transmembrane</keyword>
<reference evidence="8 9" key="1">
    <citation type="submission" date="2023-06" db="EMBL/GenBank/DDBJ databases">
        <title>Aquibacillus rhizosphaerae LR5S19.</title>
        <authorList>
            <person name="Sun J.-Q."/>
        </authorList>
    </citation>
    <scope>NUCLEOTIDE SEQUENCE [LARGE SCALE GENOMIC DNA]</scope>
    <source>
        <strain evidence="8 9">LR5S19</strain>
    </source>
</reference>
<protein>
    <recommendedName>
        <fullName evidence="7">Histidine kinase domain-containing protein</fullName>
    </recommendedName>
</protein>
<evidence type="ECO:0000256" key="5">
    <source>
        <dbReference type="ARBA" id="ARBA00023012"/>
    </source>
</evidence>
<feature type="transmembrane region" description="Helical" evidence="6">
    <location>
        <begin position="303"/>
        <end position="322"/>
    </location>
</feature>
<feature type="domain" description="Histidine kinase" evidence="7">
    <location>
        <begin position="673"/>
        <end position="761"/>
    </location>
</feature>
<accession>A0ABT7L2T1</accession>
<evidence type="ECO:0000259" key="7">
    <source>
        <dbReference type="PROSITE" id="PS50109"/>
    </source>
</evidence>
<dbReference type="InterPro" id="IPR050482">
    <property type="entry name" value="Sensor_HK_TwoCompSys"/>
</dbReference>
<evidence type="ECO:0000256" key="1">
    <source>
        <dbReference type="ARBA" id="ARBA00022679"/>
    </source>
</evidence>
<sequence length="769" mass="89725">MRIYNKKSLLVIIAIFIFSIYLIHQNIHPYIGIYLNESSQGNYYVSDQDQLGWGAESEIKINDQIVLINQTPPEQHPTVSDDNRVENAETITIVKNGEYQTNRVEYTSELTIQYVFFLIFPIVYFLMNFLLSFLLWKRRSSNRSSLILICLMMSLSICYISAILATKLHSIGEIVFNYTLLITPVLFLHFMYSFLKENNKNWFSKNTIITLYCICFLVFLFICVHSFINVPIDQLRVLLGTFTLVVISILVLLVKGFVFLKRDVLVRTFKWMFYTFIISIAPIILFYSIPVLIMGQRLLRPEIAILFIFFIPTVLVYVLITDKLFEMKLYIQQLSYYLTIALLPAAMVTTVHLLYTSEATVISIIEFFSFILFVCVLFLYIKDFLDSALKANLFVEKIYYQESLYRFSKSIKEQKSTDGIVKALTRELEEMLHIRNVIPVKVSKKNHIVCLDPKQEGDRYHDMCAIITNQSMTIGKIYQYEHCFTIVIGEKSQYFLVLIANKEKHFSLNREISDWLTAIAYYSSISIENILKVEDLLEELKNIKSNKPARWLPRLLYSWSEQERRKLASDIHDTYLQDIVMLKRKIGEVRLLDDRSKIEAGLIELEEDILDINYLIRETSYKLFPPFLMEMKLNRAIIDLINKIHLSSNMRIDFNIDKRLNSEEMDKDIKLALYRITQELLTNANKHSQATRVTMVLTYPNHQIELIYKDNGIGMKLENKTSDTMGLVGIKGRVYSLEGEVELVSEPNKGLEVNINIPVVKDRKVVAYD</sequence>